<evidence type="ECO:0000313" key="1">
    <source>
        <dbReference type="EMBL" id="SEG25258.1"/>
    </source>
</evidence>
<keyword evidence="2" id="KW-1185">Reference proteome</keyword>
<gene>
    <name evidence="1" type="ORF">SAMN03080598_03090</name>
</gene>
<evidence type="ECO:0000313" key="2">
    <source>
        <dbReference type="Proteomes" id="UP000236736"/>
    </source>
</evidence>
<dbReference type="RefSeq" id="WP_103925718.1">
    <property type="nucleotide sequence ID" value="NZ_FNVR01000020.1"/>
</dbReference>
<protein>
    <submittedName>
        <fullName evidence="1">Uncharacterized protein</fullName>
    </submittedName>
</protein>
<organism evidence="1 2">
    <name type="scientific">Algoriphagus boritolerans DSM 17298 = JCM 18970</name>
    <dbReference type="NCBI Taxonomy" id="1120964"/>
    <lineage>
        <taxon>Bacteria</taxon>
        <taxon>Pseudomonadati</taxon>
        <taxon>Bacteroidota</taxon>
        <taxon>Cytophagia</taxon>
        <taxon>Cytophagales</taxon>
        <taxon>Cyclobacteriaceae</taxon>
        <taxon>Algoriphagus</taxon>
    </lineage>
</organism>
<dbReference type="AlphaFoldDB" id="A0A1H5YMF6"/>
<dbReference type="OrthoDB" id="1494671at2"/>
<dbReference type="Proteomes" id="UP000236736">
    <property type="component" value="Unassembled WGS sequence"/>
</dbReference>
<sequence length="376" mass="42439">MNIIYSRLFEVSILHDYFREGVAQGIRLIPTQETEEKLRKGRMVVRNTPQGVVVLFRTEQDLTTPEVPLLPPMDLYFFIHSTNSPQFFAVTQLTKGSRTYQSGDFLAFQNSPANASADPENPEKIQLDLWDGARGKTFTTRITLNPEPSKVILQVRNASGEKIPSAIDATGAPLPLDMEITPDDNGEFLFRIDLKGKSEGNYTLTLRNEADTEDLWKKEYFLTLDPEVKNALGVLKIAYRATPNHLYGEREYFAIDLKRKATKWTYIIVNQNKKIELAAAQLSILDKGNPPDSPYATYNFQQVGTAPNAEVKINNAETVIFKSQVPIPFFESPKLNLELRRKPGNRVLFGNLPNPSRTGAIKINPGEEISEIYVFI</sequence>
<reference evidence="2" key="1">
    <citation type="submission" date="2016-10" db="EMBL/GenBank/DDBJ databases">
        <authorList>
            <person name="Varghese N."/>
            <person name="Submissions S."/>
        </authorList>
    </citation>
    <scope>NUCLEOTIDE SEQUENCE [LARGE SCALE GENOMIC DNA]</scope>
    <source>
        <strain evidence="2">DSM 17298</strain>
    </source>
</reference>
<dbReference type="STRING" id="1120964.GCA_001313265_04261"/>
<proteinExistence type="predicted"/>
<accession>A0A1H5YMF6</accession>
<dbReference type="EMBL" id="FNVR01000020">
    <property type="protein sequence ID" value="SEG25258.1"/>
    <property type="molecule type" value="Genomic_DNA"/>
</dbReference>
<name>A0A1H5YMF6_9BACT</name>